<dbReference type="SMART" id="SM00304">
    <property type="entry name" value="HAMP"/>
    <property type="match status" value="1"/>
</dbReference>
<dbReference type="PROSITE" id="PS50885">
    <property type="entry name" value="HAMP"/>
    <property type="match status" value="1"/>
</dbReference>
<proteinExistence type="predicted"/>
<keyword evidence="2" id="KW-0812">Transmembrane</keyword>
<dbReference type="CDD" id="cd06225">
    <property type="entry name" value="HAMP"/>
    <property type="match status" value="1"/>
</dbReference>
<dbReference type="GeneID" id="98067971"/>
<dbReference type="Gene3D" id="6.10.340.10">
    <property type="match status" value="1"/>
</dbReference>
<dbReference type="GO" id="GO:0016791">
    <property type="term" value="F:phosphatase activity"/>
    <property type="evidence" value="ECO:0007669"/>
    <property type="project" value="TreeGrafter"/>
</dbReference>
<evidence type="ECO:0000313" key="5">
    <source>
        <dbReference type="Proteomes" id="UP000004892"/>
    </source>
</evidence>
<dbReference type="HOGENOM" id="CLU_020306_0_0_10"/>
<organism evidence="4 5">
    <name type="scientific">Odoribacter laneus YIT 12061</name>
    <dbReference type="NCBI Taxonomy" id="742817"/>
    <lineage>
        <taxon>Bacteria</taxon>
        <taxon>Pseudomonadati</taxon>
        <taxon>Bacteroidota</taxon>
        <taxon>Bacteroidia</taxon>
        <taxon>Bacteroidales</taxon>
        <taxon>Odoribacteraceae</taxon>
        <taxon>Odoribacter</taxon>
    </lineage>
</organism>
<dbReference type="RefSeq" id="WP_009135464.1">
    <property type="nucleotide sequence ID" value="NZ_JH594596.1"/>
</dbReference>
<dbReference type="eggNOG" id="COG2208">
    <property type="taxonomic scope" value="Bacteria"/>
</dbReference>
<dbReference type="Pfam" id="PF00672">
    <property type="entry name" value="HAMP"/>
    <property type="match status" value="1"/>
</dbReference>
<dbReference type="InterPro" id="IPR029151">
    <property type="entry name" value="Sensor-like_sf"/>
</dbReference>
<comment type="caution">
    <text evidence="4">The sequence shown here is derived from an EMBL/GenBank/DDBJ whole genome shotgun (WGS) entry which is preliminary data.</text>
</comment>
<accession>H1DDH4</accession>
<dbReference type="InterPro" id="IPR036457">
    <property type="entry name" value="PPM-type-like_dom_sf"/>
</dbReference>
<keyword evidence="2" id="KW-1133">Transmembrane helix</keyword>
<gene>
    <name evidence="4" type="ORF">HMPREF9449_00310</name>
</gene>
<dbReference type="GO" id="GO:0007165">
    <property type="term" value="P:signal transduction"/>
    <property type="evidence" value="ECO:0007669"/>
    <property type="project" value="InterPro"/>
</dbReference>
<keyword evidence="1" id="KW-0378">Hydrolase</keyword>
<name>H1DDH4_9BACT</name>
<dbReference type="PANTHER" id="PTHR43156">
    <property type="entry name" value="STAGE II SPORULATION PROTEIN E-RELATED"/>
    <property type="match status" value="1"/>
</dbReference>
<dbReference type="PANTHER" id="PTHR43156:SF2">
    <property type="entry name" value="STAGE II SPORULATION PROTEIN E"/>
    <property type="match status" value="1"/>
</dbReference>
<dbReference type="PATRIC" id="fig|742817.3.peg.329"/>
<dbReference type="SUPFAM" id="SSF158472">
    <property type="entry name" value="HAMP domain-like"/>
    <property type="match status" value="1"/>
</dbReference>
<feature type="domain" description="HAMP" evidence="3">
    <location>
        <begin position="330"/>
        <end position="383"/>
    </location>
</feature>
<dbReference type="STRING" id="742817.HMPREF9449_00310"/>
<dbReference type="SMART" id="SM00331">
    <property type="entry name" value="PP2C_SIG"/>
    <property type="match status" value="1"/>
</dbReference>
<keyword evidence="2" id="KW-0472">Membrane</keyword>
<dbReference type="SUPFAM" id="SSF103190">
    <property type="entry name" value="Sensory domain-like"/>
    <property type="match status" value="1"/>
</dbReference>
<feature type="transmembrane region" description="Helical" evidence="2">
    <location>
        <begin position="15"/>
        <end position="36"/>
    </location>
</feature>
<evidence type="ECO:0000256" key="1">
    <source>
        <dbReference type="ARBA" id="ARBA00022801"/>
    </source>
</evidence>
<dbReference type="InterPro" id="IPR003660">
    <property type="entry name" value="HAMP_dom"/>
</dbReference>
<feature type="transmembrane region" description="Helical" evidence="2">
    <location>
        <begin position="306"/>
        <end position="329"/>
    </location>
</feature>
<dbReference type="CDD" id="cd12913">
    <property type="entry name" value="PDC1_MCP_like"/>
    <property type="match status" value="1"/>
</dbReference>
<dbReference type="SUPFAM" id="SSF81606">
    <property type="entry name" value="PP2C-like"/>
    <property type="match status" value="1"/>
</dbReference>
<dbReference type="EMBL" id="ADMC01000002">
    <property type="protein sequence ID" value="EHP50983.1"/>
    <property type="molecule type" value="Genomic_DNA"/>
</dbReference>
<reference evidence="4 5" key="1">
    <citation type="submission" date="2012-01" db="EMBL/GenBank/DDBJ databases">
        <title>The Genome Sequence of Odoribacter laneus YIT 12061.</title>
        <authorList>
            <consortium name="The Broad Institute Genome Sequencing Platform"/>
            <person name="Earl A."/>
            <person name="Ward D."/>
            <person name="Feldgarden M."/>
            <person name="Gevers D."/>
            <person name="Morotomi M."/>
            <person name="Young S.K."/>
            <person name="Zeng Q."/>
            <person name="Gargeya S."/>
            <person name="Fitzgerald M."/>
            <person name="Haas B."/>
            <person name="Abouelleil A."/>
            <person name="Alvarado L."/>
            <person name="Arachchi H.M."/>
            <person name="Berlin A."/>
            <person name="Chapman S.B."/>
            <person name="Gearin G."/>
            <person name="Goldberg J."/>
            <person name="Griggs A."/>
            <person name="Gujja S."/>
            <person name="Hansen M."/>
            <person name="Heiman D."/>
            <person name="Howarth C."/>
            <person name="Larimer J."/>
            <person name="Lui A."/>
            <person name="MacDonald P.J.P."/>
            <person name="McCowen C."/>
            <person name="Montmayeur A."/>
            <person name="Murphy C."/>
            <person name="Neiman D."/>
            <person name="Pearson M."/>
            <person name="Priest M."/>
            <person name="Roberts A."/>
            <person name="Saif S."/>
            <person name="Shea T."/>
            <person name="Sisk P."/>
            <person name="Stolte C."/>
            <person name="Sykes S."/>
            <person name="Wortman J."/>
            <person name="Nusbaum C."/>
            <person name="Birren B."/>
        </authorList>
    </citation>
    <scope>NUCLEOTIDE SEQUENCE [LARGE SCALE GENOMIC DNA]</scope>
    <source>
        <strain evidence="4 5">YIT 12061</strain>
    </source>
</reference>
<evidence type="ECO:0000259" key="3">
    <source>
        <dbReference type="PROSITE" id="PS50885"/>
    </source>
</evidence>
<dbReference type="Pfam" id="PF07228">
    <property type="entry name" value="SpoIIE"/>
    <property type="match status" value="1"/>
</dbReference>
<dbReference type="Gene3D" id="3.30.450.20">
    <property type="entry name" value="PAS domain"/>
    <property type="match status" value="2"/>
</dbReference>
<dbReference type="Pfam" id="PF22673">
    <property type="entry name" value="MCP-like_PDC_1"/>
    <property type="match status" value="1"/>
</dbReference>
<sequence length="646" mass="74485">MFLRFTHSFAAKLNVYILSFLIALFIAGFGTFYHIASQYIEKQTYQKISTQADEINFRVSRLMETIEKIPENLGWLLPTYVNHPDSIFNITRQVVKNNDEIFGCAIAFEPNYFPTKGNHFAPYSYMQGDSVITTLIGSNYDYYQKNWYKLSKEKNQSRWTRPYHELSSSNIITSTYSVPLRDSQNQIIGIFSVDLPLNWLTELIDSIKPYPDSYIIIINREGRFILHHQDSLQTGLEENIFHQASHMPDTSIISISKRIANGERGNATFFDHNDKSYIFYSPIIGTEWCLATICPYKHIYEGLNRFNIVVSCLFLVFLILICLICTLTVRKITQPLKNFTLSTVSIAEGNFNTCLPPIRSKDEMQELHSAFSKMQKKLSSYMQNLERTTAVKEKMESELRIAHDIQMSMLPKDFPSFPGYPHVELYGVIHPARQVGGDFYDFFLLGDDLYFAIGDVSGKGIPASLLMSYTISLLRSFSFKPTSPSEIARFLNNRITERNENDLFVTFFIGVLNLKTGALNYCNAGHMPPVITYPDRTCSFFDIQADLPLGILTDHSYPEYSYHFSPGSGILLYTDGVTEAENKEGAFYTKERLLQIIHRNREQHPREFIKEIMKDIQSHVQAYEQSDDLTLFTLIYGEEWNLPRKK</sequence>
<dbReference type="Proteomes" id="UP000004892">
    <property type="component" value="Unassembled WGS sequence"/>
</dbReference>
<evidence type="ECO:0000256" key="2">
    <source>
        <dbReference type="SAM" id="Phobius"/>
    </source>
</evidence>
<dbReference type="GO" id="GO:0016020">
    <property type="term" value="C:membrane"/>
    <property type="evidence" value="ECO:0007669"/>
    <property type="project" value="InterPro"/>
</dbReference>
<dbReference type="AlphaFoldDB" id="H1DDH4"/>
<dbReference type="CDD" id="cd12912">
    <property type="entry name" value="PDC2_MCP_like"/>
    <property type="match status" value="1"/>
</dbReference>
<evidence type="ECO:0000313" key="4">
    <source>
        <dbReference type="EMBL" id="EHP50983.1"/>
    </source>
</evidence>
<dbReference type="InterPro" id="IPR052016">
    <property type="entry name" value="Bact_Sigma-Reg"/>
</dbReference>
<dbReference type="InterPro" id="IPR001932">
    <property type="entry name" value="PPM-type_phosphatase-like_dom"/>
</dbReference>
<protein>
    <recommendedName>
        <fullName evidence="3">HAMP domain-containing protein</fullName>
    </recommendedName>
</protein>
<dbReference type="Gene3D" id="3.60.40.10">
    <property type="entry name" value="PPM-type phosphatase domain"/>
    <property type="match status" value="1"/>
</dbReference>
<keyword evidence="5" id="KW-1185">Reference proteome</keyword>